<proteinExistence type="predicted"/>
<dbReference type="Gene3D" id="3.40.50.150">
    <property type="entry name" value="Vaccinia Virus protein VP39"/>
    <property type="match status" value="1"/>
</dbReference>
<dbReference type="SUPFAM" id="SSF53335">
    <property type="entry name" value="S-adenosyl-L-methionine-dependent methyltransferases"/>
    <property type="match status" value="1"/>
</dbReference>
<gene>
    <name evidence="2" type="ORF">FPZ44_02965</name>
</gene>
<dbReference type="NCBIfam" id="TIGR01444">
    <property type="entry name" value="fkbM_fam"/>
    <property type="match status" value="1"/>
</dbReference>
<sequence length="258" mass="29444">MQHVRTTLLRIPDEQKTYVLTSNQEDAILQGVEQANGYYEPHLMRWIQKYIAADAICMDVGANLGAISIAMAHQAKQGKVYAFEPSAHNYRYLSFNVHHNQLHNIVPIQAGAYDENIELTFSYVDFGGGWSHITTPHSRHGIQEVVPCVRLDDWMKQANLHRLDCIKIDVEGAETRVLRGAENLLRQLRPHVLIEFNPDAQRNIFGEDPEQLYNALKQLCPKLSVINFDGSIVPIHQYADLQRMFADGRQLCDLWGIV</sequence>
<dbReference type="InterPro" id="IPR029063">
    <property type="entry name" value="SAM-dependent_MTases_sf"/>
</dbReference>
<dbReference type="RefSeq" id="WP_144987249.1">
    <property type="nucleotide sequence ID" value="NZ_VNJK01000001.1"/>
</dbReference>
<dbReference type="InterPro" id="IPR006342">
    <property type="entry name" value="FkbM_mtfrase"/>
</dbReference>
<keyword evidence="2" id="KW-0808">Transferase</keyword>
<reference evidence="2 3" key="1">
    <citation type="submission" date="2019-07" db="EMBL/GenBank/DDBJ databases">
        <authorList>
            <person name="Kim J."/>
        </authorList>
    </citation>
    <scope>NUCLEOTIDE SEQUENCE [LARGE SCALE GENOMIC DNA]</scope>
    <source>
        <strain evidence="2 3">N4</strain>
    </source>
</reference>
<name>A0A559IWU6_9BACL</name>
<dbReference type="GO" id="GO:0008168">
    <property type="term" value="F:methyltransferase activity"/>
    <property type="evidence" value="ECO:0007669"/>
    <property type="project" value="UniProtKB-KW"/>
</dbReference>
<dbReference type="EMBL" id="VNJK01000001">
    <property type="protein sequence ID" value="TVX92107.1"/>
    <property type="molecule type" value="Genomic_DNA"/>
</dbReference>
<dbReference type="Proteomes" id="UP000318102">
    <property type="component" value="Unassembled WGS sequence"/>
</dbReference>
<evidence type="ECO:0000313" key="3">
    <source>
        <dbReference type="Proteomes" id="UP000318102"/>
    </source>
</evidence>
<dbReference type="PANTHER" id="PTHR34203:SF15">
    <property type="entry name" value="SLL1173 PROTEIN"/>
    <property type="match status" value="1"/>
</dbReference>
<evidence type="ECO:0000313" key="2">
    <source>
        <dbReference type="EMBL" id="TVX92107.1"/>
    </source>
</evidence>
<dbReference type="OrthoDB" id="5329963at2"/>
<accession>A0A559IWU6</accession>
<comment type="caution">
    <text evidence="2">The sequence shown here is derived from an EMBL/GenBank/DDBJ whole genome shotgun (WGS) entry which is preliminary data.</text>
</comment>
<dbReference type="GO" id="GO:0032259">
    <property type="term" value="P:methylation"/>
    <property type="evidence" value="ECO:0007669"/>
    <property type="project" value="UniProtKB-KW"/>
</dbReference>
<organism evidence="2 3">
    <name type="scientific">Paenibacillus agilis</name>
    <dbReference type="NCBI Taxonomy" id="3020863"/>
    <lineage>
        <taxon>Bacteria</taxon>
        <taxon>Bacillati</taxon>
        <taxon>Bacillota</taxon>
        <taxon>Bacilli</taxon>
        <taxon>Bacillales</taxon>
        <taxon>Paenibacillaceae</taxon>
        <taxon>Paenibacillus</taxon>
    </lineage>
</organism>
<keyword evidence="2" id="KW-0489">Methyltransferase</keyword>
<feature type="domain" description="Methyltransferase FkbM" evidence="1">
    <location>
        <begin position="59"/>
        <end position="200"/>
    </location>
</feature>
<dbReference type="AlphaFoldDB" id="A0A559IWU6"/>
<keyword evidence="3" id="KW-1185">Reference proteome</keyword>
<protein>
    <submittedName>
        <fullName evidence="2">FkbM family methyltransferase</fullName>
    </submittedName>
</protein>
<dbReference type="InterPro" id="IPR052514">
    <property type="entry name" value="SAM-dependent_MTase"/>
</dbReference>
<evidence type="ECO:0000259" key="1">
    <source>
        <dbReference type="Pfam" id="PF05050"/>
    </source>
</evidence>
<dbReference type="Pfam" id="PF05050">
    <property type="entry name" value="Methyltransf_21"/>
    <property type="match status" value="1"/>
</dbReference>
<dbReference type="PANTHER" id="PTHR34203">
    <property type="entry name" value="METHYLTRANSFERASE, FKBM FAMILY PROTEIN"/>
    <property type="match status" value="1"/>
</dbReference>